<organism evidence="3 4">
    <name type="scientific">Methylobacterium radiotolerans (strain ATCC 27329 / DSM 1819 / JCM 2831 / NBRC 15690 / NCIMB 10815 / 0-1)</name>
    <dbReference type="NCBI Taxonomy" id="426355"/>
    <lineage>
        <taxon>Bacteria</taxon>
        <taxon>Pseudomonadati</taxon>
        <taxon>Pseudomonadota</taxon>
        <taxon>Alphaproteobacteria</taxon>
        <taxon>Hyphomicrobiales</taxon>
        <taxon>Methylobacteriaceae</taxon>
        <taxon>Methylobacterium</taxon>
    </lineage>
</organism>
<dbReference type="Proteomes" id="UP000006589">
    <property type="component" value="Chromosome"/>
</dbReference>
<feature type="domain" description="SWIM-type" evidence="2">
    <location>
        <begin position="168"/>
        <end position="202"/>
    </location>
</feature>
<accession>B1M3T8</accession>
<gene>
    <name evidence="3" type="ordered locus">Mrad2831_1392</name>
</gene>
<reference evidence="3 4" key="1">
    <citation type="submission" date="2008-03" db="EMBL/GenBank/DDBJ databases">
        <title>Complete sequence of chromosome of Methylobacterium radiotolerans JCM 2831.</title>
        <authorList>
            <consortium name="US DOE Joint Genome Institute"/>
            <person name="Copeland A."/>
            <person name="Lucas S."/>
            <person name="Lapidus A."/>
            <person name="Glavina del Rio T."/>
            <person name="Dalin E."/>
            <person name="Tice H."/>
            <person name="Bruce D."/>
            <person name="Goodwin L."/>
            <person name="Pitluck S."/>
            <person name="Kiss H."/>
            <person name="Brettin T."/>
            <person name="Detter J.C."/>
            <person name="Han C."/>
            <person name="Kuske C.R."/>
            <person name="Schmutz J."/>
            <person name="Larimer F."/>
            <person name="Land M."/>
            <person name="Hauser L."/>
            <person name="Kyrpides N."/>
            <person name="Mikhailova N."/>
            <person name="Marx C.J."/>
            <person name="Richardson P."/>
        </authorList>
    </citation>
    <scope>NUCLEOTIDE SEQUENCE [LARGE SCALE GENOMIC DNA]</scope>
    <source>
        <strain evidence="4">ATCC 27329 / DSM 1819 / JCM 2831 / NBRC 15690 / NCIMB 10815 / 0-1</strain>
    </source>
</reference>
<evidence type="ECO:0000313" key="3">
    <source>
        <dbReference type="EMBL" id="ACB23387.1"/>
    </source>
</evidence>
<dbReference type="HOGENOM" id="CLU_020792_0_1_5"/>
<dbReference type="eggNOG" id="COG4715">
    <property type="taxonomic scope" value="Bacteria"/>
</dbReference>
<dbReference type="OrthoDB" id="242553at2"/>
<dbReference type="InterPro" id="IPR007527">
    <property type="entry name" value="Znf_SWIM"/>
</dbReference>
<keyword evidence="1" id="KW-0479">Metal-binding</keyword>
<sequence>MARPDLRALTDDGLIQLANAGLVKRALREVAAGAGPALAEAGDGTVEARFADGTVTRLGPGRPPDAATCTCPASGMCRHRVALVVAYRAAVADGPVEGAAEGPTEETAERTAVPAAAAVAWDPGTLDGATVEAGLGGAAAAELRRLLAGGITVGLERGAVPAARLPTATVRFLVPDAVGYARCDCAAGGGCAHVALAIRAFREAAGAPEIRLGGAVPARTATAATPAEDGLAEAADRVVAGLLEAGVVSGPEAHDAALVRLRRAAERRGATQVLLAEAELTDQLAAYAGRHAAYDAAVVLALAAELLGRVRGGAVALGLGQPYETAMGKTRLVSLGARFLARGRGAAARVALADTDTGALLALERAFAPGEAEADVVAGLPGRLLSPGLSVAGTGQGQILTSVARRRADGLLALGQGARGRTALLPRDARVRLPAPLAARDVSSVLRRLADRPPAFLRPRDRLEAFHVFAVEAVLGQAWAPGAQTWQAAVELPEAGGTLHLARAYDPAAPHALDALAGACSGRWGPVRQVAGPVRIEDGALVCDPWSVSADRLVVPDLAAPDGAGHPIPPAPDLGPATLLDEAAALLANALHAGRRAFAASARAGGADLVARLAAAGHPATAARLSAFLAAPAAEPGPFARAALWVAAMRDDPGPAEG</sequence>
<protein>
    <submittedName>
        <fullName evidence="3">Zinc finger SWIM domain protein</fullName>
    </submittedName>
</protein>
<dbReference type="AlphaFoldDB" id="B1M3T8"/>
<feature type="domain" description="SWIM-type" evidence="2">
    <location>
        <begin position="54"/>
        <end position="88"/>
    </location>
</feature>
<evidence type="ECO:0000313" key="4">
    <source>
        <dbReference type="Proteomes" id="UP000006589"/>
    </source>
</evidence>
<keyword evidence="1" id="KW-0863">Zinc-finger</keyword>
<dbReference type="GeneID" id="6137412"/>
<name>B1M3T8_METRJ</name>
<dbReference type="GO" id="GO:0008270">
    <property type="term" value="F:zinc ion binding"/>
    <property type="evidence" value="ECO:0007669"/>
    <property type="project" value="UniProtKB-KW"/>
</dbReference>
<dbReference type="KEGG" id="mrd:Mrad2831_1392"/>
<keyword evidence="1" id="KW-0862">Zinc</keyword>
<proteinExistence type="predicted"/>
<evidence type="ECO:0000256" key="1">
    <source>
        <dbReference type="PROSITE-ProRule" id="PRU00325"/>
    </source>
</evidence>
<dbReference type="PROSITE" id="PS50966">
    <property type="entry name" value="ZF_SWIM"/>
    <property type="match status" value="2"/>
</dbReference>
<evidence type="ECO:0000259" key="2">
    <source>
        <dbReference type="PROSITE" id="PS50966"/>
    </source>
</evidence>
<dbReference type="STRING" id="426355.Mrad2831_1392"/>
<dbReference type="RefSeq" id="WP_012318376.1">
    <property type="nucleotide sequence ID" value="NC_010505.1"/>
</dbReference>
<dbReference type="EMBL" id="CP001001">
    <property type="protein sequence ID" value="ACB23387.1"/>
    <property type="molecule type" value="Genomic_DNA"/>
</dbReference>
<dbReference type="PATRIC" id="fig|426355.14.peg.1426"/>